<accession>A0A822DNU9</accession>
<dbReference type="GO" id="GO:0005730">
    <property type="term" value="C:nucleolus"/>
    <property type="evidence" value="ECO:0007669"/>
    <property type="project" value="TreeGrafter"/>
</dbReference>
<dbReference type="EMBL" id="CAJOBR010063583">
    <property type="protein sequence ID" value="CAF5077712.1"/>
    <property type="molecule type" value="Genomic_DNA"/>
</dbReference>
<feature type="non-terminal residue" evidence="1">
    <location>
        <position position="1"/>
    </location>
</feature>
<dbReference type="PANTHER" id="PTHR10925:SF5">
    <property type="entry name" value="RNA CYTIDINE ACETYLTRANSFERASE"/>
    <property type="match status" value="1"/>
</dbReference>
<name>A0A822DNU9_9BILA</name>
<dbReference type="Proteomes" id="UP000663848">
    <property type="component" value="Unassembled WGS sequence"/>
</dbReference>
<evidence type="ECO:0008006" key="4">
    <source>
        <dbReference type="Google" id="ProtNLM"/>
    </source>
</evidence>
<dbReference type="GO" id="GO:1904812">
    <property type="term" value="P:rRNA acetylation involved in maturation of SSU-rRNA"/>
    <property type="evidence" value="ECO:0007669"/>
    <property type="project" value="TreeGrafter"/>
</dbReference>
<reference evidence="1" key="1">
    <citation type="submission" date="2021-02" db="EMBL/GenBank/DDBJ databases">
        <authorList>
            <person name="Nowell W R."/>
        </authorList>
    </citation>
    <scope>NUCLEOTIDE SEQUENCE</scope>
</reference>
<dbReference type="PANTHER" id="PTHR10925">
    <property type="entry name" value="N-ACETYLTRANSFERASE 10"/>
    <property type="match status" value="1"/>
</dbReference>
<feature type="non-terminal residue" evidence="1">
    <location>
        <position position="81"/>
    </location>
</feature>
<evidence type="ECO:0000313" key="1">
    <source>
        <dbReference type="EMBL" id="CAF5077712.1"/>
    </source>
</evidence>
<comment type="caution">
    <text evidence="1">The sequence shown here is derived from an EMBL/GenBank/DDBJ whole genome shotgun (WGS) entry which is preliminary data.</text>
</comment>
<dbReference type="EMBL" id="CAJOBR010063722">
    <property type="protein sequence ID" value="CAF5077999.1"/>
    <property type="molecule type" value="Genomic_DNA"/>
</dbReference>
<dbReference type="GO" id="GO:1990883">
    <property type="term" value="F:18S rRNA cytidine N-acetyltransferase activity"/>
    <property type="evidence" value="ECO:0007669"/>
    <property type="project" value="TreeGrafter"/>
</dbReference>
<evidence type="ECO:0000313" key="3">
    <source>
        <dbReference type="Proteomes" id="UP000663848"/>
    </source>
</evidence>
<evidence type="ECO:0000313" key="2">
    <source>
        <dbReference type="EMBL" id="CAF5077999.1"/>
    </source>
</evidence>
<proteinExistence type="predicted"/>
<sequence>RSLKQLYALSMDVHSRYRTEMHRQTEPRFNERFILSLSSCKQCLIVDDQLNVLPCSSEASLNIQTIASKTEEASLTHEQIE</sequence>
<dbReference type="GO" id="GO:0030686">
    <property type="term" value="C:90S preribosome"/>
    <property type="evidence" value="ECO:0007669"/>
    <property type="project" value="TreeGrafter"/>
</dbReference>
<organism evidence="1 3">
    <name type="scientific">Rotaria socialis</name>
    <dbReference type="NCBI Taxonomy" id="392032"/>
    <lineage>
        <taxon>Eukaryota</taxon>
        <taxon>Metazoa</taxon>
        <taxon>Spiralia</taxon>
        <taxon>Gnathifera</taxon>
        <taxon>Rotifera</taxon>
        <taxon>Eurotatoria</taxon>
        <taxon>Bdelloidea</taxon>
        <taxon>Philodinida</taxon>
        <taxon>Philodinidae</taxon>
        <taxon>Rotaria</taxon>
    </lineage>
</organism>
<protein>
    <recommendedName>
        <fullName evidence="4">C2 domain-containing protein</fullName>
    </recommendedName>
</protein>
<dbReference type="InterPro" id="IPR032672">
    <property type="entry name" value="TmcA/NAT10/Kre33"/>
</dbReference>
<dbReference type="GO" id="GO:0000049">
    <property type="term" value="F:tRNA binding"/>
    <property type="evidence" value="ECO:0007669"/>
    <property type="project" value="TreeGrafter"/>
</dbReference>
<gene>
    <name evidence="1" type="ORF">QYT958_LOCUS43703</name>
    <name evidence="2" type="ORF">QYT958_LOCUS43726</name>
</gene>
<dbReference type="AlphaFoldDB" id="A0A822DNU9"/>